<dbReference type="VEuPathDB" id="TriTrypDB:TcG_02612"/>
<dbReference type="VEuPathDB" id="TriTrypDB:TcBrA4_0047680"/>
<dbReference type="Proteomes" id="UP000246078">
    <property type="component" value="Unassembled WGS sequence"/>
</dbReference>
<keyword evidence="1" id="KW-0418">Kinase</keyword>
<dbReference type="VEuPathDB" id="TriTrypDB:ECC02_008519"/>
<dbReference type="EMBL" id="PRFC01000283">
    <property type="protein sequence ID" value="PWU94128.1"/>
    <property type="molecule type" value="Genomic_DNA"/>
</dbReference>
<dbReference type="VEuPathDB" id="TriTrypDB:Tc_MARK_5629"/>
<proteinExistence type="predicted"/>
<dbReference type="VEuPathDB" id="TriTrypDB:TCDM_04627"/>
<dbReference type="VEuPathDB" id="TriTrypDB:C4B63_58g51"/>
<dbReference type="GO" id="GO:0004674">
    <property type="term" value="F:protein serine/threonine kinase activity"/>
    <property type="evidence" value="ECO:0007669"/>
    <property type="project" value="UniProtKB-KW"/>
</dbReference>
<organism evidence="1 2">
    <name type="scientific">Trypanosoma cruzi</name>
    <dbReference type="NCBI Taxonomy" id="5693"/>
    <lineage>
        <taxon>Eukaryota</taxon>
        <taxon>Discoba</taxon>
        <taxon>Euglenozoa</taxon>
        <taxon>Kinetoplastea</taxon>
        <taxon>Metakinetoplastina</taxon>
        <taxon>Trypanosomatida</taxon>
        <taxon>Trypanosomatidae</taxon>
        <taxon>Trypanosoma</taxon>
        <taxon>Schizotrypanum</taxon>
    </lineage>
</organism>
<dbReference type="VEuPathDB" id="TriTrypDB:C3747_283g2"/>
<gene>
    <name evidence="1" type="ORF">C3747_283g2</name>
</gene>
<accession>A0A2V2VG16</accession>
<sequence length="152" mass="16645">MVPGVNDRMDMEAFVKTVAIPDGVAAMGRFNGPEGMFQRELSWCGLISPDVEILETSGNNFLGHSNIDLAGGGMTLVEGATVLVVRLCAVELAYFTNYRAALKPHRRIMNLLLGRIRRYRGELFERSGDCIAAAGMPLRAARITPSEPLHVR</sequence>
<comment type="caution">
    <text evidence="1">The sequence shown here is derived from an EMBL/GenBank/DDBJ whole genome shotgun (WGS) entry which is preliminary data.</text>
</comment>
<protein>
    <submittedName>
        <fullName evidence="1">Putative serine/threonine protein kinase</fullName>
    </submittedName>
</protein>
<dbReference type="VEuPathDB" id="TriTrypDB:BCY84_20707"/>
<dbReference type="VEuPathDB" id="TriTrypDB:TcCLB.506493.70"/>
<keyword evidence="1" id="KW-0808">Transferase</keyword>
<dbReference type="AlphaFoldDB" id="A0A2V2VG16"/>
<evidence type="ECO:0000313" key="2">
    <source>
        <dbReference type="Proteomes" id="UP000246078"/>
    </source>
</evidence>
<dbReference type="VEuPathDB" id="TriTrypDB:TCSYLVIO_006868"/>
<name>A0A2V2VG16_TRYCR</name>
<evidence type="ECO:0000313" key="1">
    <source>
        <dbReference type="EMBL" id="PWU94128.1"/>
    </source>
</evidence>
<keyword evidence="1" id="KW-0723">Serine/threonine-protein kinase</keyword>
<dbReference type="VEuPathDB" id="TriTrypDB:TcCLB.510121.150"/>
<reference evidence="1 2" key="1">
    <citation type="journal article" date="2018" name="Microb. Genom.">
        <title>Expanding an expanded genome: long-read sequencing of Trypanosoma cruzi.</title>
        <authorList>
            <person name="Berna L."/>
            <person name="Rodriguez M."/>
            <person name="Chiribao M.L."/>
            <person name="Parodi-Talice A."/>
            <person name="Pita S."/>
            <person name="Rijo G."/>
            <person name="Alvarez-Valin F."/>
            <person name="Robello C."/>
        </authorList>
    </citation>
    <scope>NUCLEOTIDE SEQUENCE [LARGE SCALE GENOMIC DNA]</scope>
    <source>
        <strain evidence="1 2">TCC</strain>
    </source>
</reference>
<dbReference type="VEuPathDB" id="TriTrypDB:TcCL_ESM03558"/>